<dbReference type="EMBL" id="VEPZ02000032">
    <property type="protein sequence ID" value="KAE8735748.1"/>
    <property type="molecule type" value="Genomic_DNA"/>
</dbReference>
<dbReference type="InterPro" id="IPR044584">
    <property type="entry name" value="KEG"/>
</dbReference>
<evidence type="ECO:0000256" key="4">
    <source>
        <dbReference type="ARBA" id="ARBA00022679"/>
    </source>
</evidence>
<dbReference type="Pfam" id="PF13445">
    <property type="entry name" value="zf-RING_UBOX"/>
    <property type="match status" value="1"/>
</dbReference>
<feature type="repeat" description="ANK" evidence="11">
    <location>
        <begin position="746"/>
        <end position="778"/>
    </location>
</feature>
<organism evidence="16 17">
    <name type="scientific">Hibiscus syriacus</name>
    <name type="common">Rose of Sharon</name>
    <dbReference type="NCBI Taxonomy" id="106335"/>
    <lineage>
        <taxon>Eukaryota</taxon>
        <taxon>Viridiplantae</taxon>
        <taxon>Streptophyta</taxon>
        <taxon>Embryophyta</taxon>
        <taxon>Tracheophyta</taxon>
        <taxon>Spermatophyta</taxon>
        <taxon>Magnoliopsida</taxon>
        <taxon>eudicotyledons</taxon>
        <taxon>Gunneridae</taxon>
        <taxon>Pentapetalae</taxon>
        <taxon>rosids</taxon>
        <taxon>malvids</taxon>
        <taxon>Malvales</taxon>
        <taxon>Malvaceae</taxon>
        <taxon>Malvoideae</taxon>
        <taxon>Hibiscus</taxon>
    </lineage>
</organism>
<keyword evidence="9" id="KW-0862">Zinc</keyword>
<evidence type="ECO:0000256" key="10">
    <source>
        <dbReference type="ARBA" id="ARBA00023043"/>
    </source>
</evidence>
<comment type="caution">
    <text evidence="16">The sequence shown here is derived from an EMBL/GenBank/DDBJ whole genome shotgun (WGS) entry which is preliminary data.</text>
</comment>
<feature type="repeat" description="ANK" evidence="11">
    <location>
        <begin position="565"/>
        <end position="597"/>
    </location>
</feature>
<dbReference type="UniPathway" id="UPA00143"/>
<dbReference type="FunFam" id="1.25.40.20:FF:000351">
    <property type="entry name" value="E3 ubiquitin-protein ligase KEG"/>
    <property type="match status" value="1"/>
</dbReference>
<dbReference type="InterPro" id="IPR040847">
    <property type="entry name" value="SH3_15"/>
</dbReference>
<feature type="repeat" description="ANK" evidence="11">
    <location>
        <begin position="531"/>
        <end position="564"/>
    </location>
</feature>
<dbReference type="GO" id="GO:0009788">
    <property type="term" value="P:negative regulation of abscisic acid-activated signaling pathway"/>
    <property type="evidence" value="ECO:0007669"/>
    <property type="project" value="TreeGrafter"/>
</dbReference>
<dbReference type="GO" id="GO:0004672">
    <property type="term" value="F:protein kinase activity"/>
    <property type="evidence" value="ECO:0007669"/>
    <property type="project" value="InterPro"/>
</dbReference>
<keyword evidence="4" id="KW-0808">Transferase</keyword>
<dbReference type="InterPro" id="IPR001841">
    <property type="entry name" value="Znf_RING"/>
</dbReference>
<dbReference type="GO" id="GO:0008270">
    <property type="term" value="F:zinc ion binding"/>
    <property type="evidence" value="ECO:0007669"/>
    <property type="project" value="UniProtKB-KW"/>
</dbReference>
<dbReference type="InterPro" id="IPR036770">
    <property type="entry name" value="Ankyrin_rpt-contain_sf"/>
</dbReference>
<dbReference type="GO" id="GO:0005802">
    <property type="term" value="C:trans-Golgi network"/>
    <property type="evidence" value="ECO:0007669"/>
    <property type="project" value="TreeGrafter"/>
</dbReference>
<comment type="pathway">
    <text evidence="2">Protein modification; protein ubiquitination.</text>
</comment>
<name>A0A6A3D737_HIBSY</name>
<feature type="repeat" description="ANK" evidence="11">
    <location>
        <begin position="779"/>
        <end position="811"/>
    </location>
</feature>
<feature type="compositionally biased region" description="Acidic residues" evidence="13">
    <location>
        <begin position="90"/>
        <end position="106"/>
    </location>
</feature>
<evidence type="ECO:0000256" key="13">
    <source>
        <dbReference type="SAM" id="MobiDB-lite"/>
    </source>
</evidence>
<keyword evidence="7 12" id="KW-0863">Zinc-finger</keyword>
<dbReference type="PROSITE" id="PS00518">
    <property type="entry name" value="ZF_RING_1"/>
    <property type="match status" value="1"/>
</dbReference>
<dbReference type="SUPFAM" id="SSF56112">
    <property type="entry name" value="Protein kinase-like (PK-like)"/>
    <property type="match status" value="1"/>
</dbReference>
<dbReference type="Pfam" id="PF00069">
    <property type="entry name" value="Pkinase"/>
    <property type="match status" value="1"/>
</dbReference>
<dbReference type="InterPro" id="IPR027370">
    <property type="entry name" value="Znf-RING_euk"/>
</dbReference>
<dbReference type="CDD" id="cd23140">
    <property type="entry name" value="RING-HC_KEG-like"/>
    <property type="match status" value="1"/>
</dbReference>
<dbReference type="EC" id="2.3.2.27" evidence="3"/>
<feature type="repeat" description="ANK" evidence="11">
    <location>
        <begin position="600"/>
        <end position="632"/>
    </location>
</feature>
<feature type="domain" description="RING-type" evidence="15">
    <location>
        <begin position="6"/>
        <end position="52"/>
    </location>
</feature>
<evidence type="ECO:0000256" key="5">
    <source>
        <dbReference type="ARBA" id="ARBA00022723"/>
    </source>
</evidence>
<evidence type="ECO:0000256" key="12">
    <source>
        <dbReference type="PROSITE-ProRule" id="PRU00175"/>
    </source>
</evidence>
<feature type="region of interest" description="Disordered" evidence="13">
    <location>
        <begin position="79"/>
        <end position="111"/>
    </location>
</feature>
<evidence type="ECO:0000256" key="8">
    <source>
        <dbReference type="ARBA" id="ARBA00022786"/>
    </source>
</evidence>
<evidence type="ECO:0000256" key="9">
    <source>
        <dbReference type="ARBA" id="ARBA00022833"/>
    </source>
</evidence>
<dbReference type="SMART" id="SM00248">
    <property type="entry name" value="ANK"/>
    <property type="match status" value="9"/>
</dbReference>
<dbReference type="Proteomes" id="UP000436088">
    <property type="component" value="Unassembled WGS sequence"/>
</dbReference>
<dbReference type="OrthoDB" id="264520at2759"/>
<evidence type="ECO:0000313" key="16">
    <source>
        <dbReference type="EMBL" id="KAE8735748.1"/>
    </source>
</evidence>
<evidence type="ECO:0000256" key="6">
    <source>
        <dbReference type="ARBA" id="ARBA00022737"/>
    </source>
</evidence>
<dbReference type="Gene3D" id="3.30.40.10">
    <property type="entry name" value="Zinc/RING finger domain, C3HC4 (zinc finger)"/>
    <property type="match status" value="1"/>
</dbReference>
<evidence type="ECO:0000256" key="11">
    <source>
        <dbReference type="PROSITE-ProRule" id="PRU00023"/>
    </source>
</evidence>
<dbReference type="InterPro" id="IPR000719">
    <property type="entry name" value="Prot_kinase_dom"/>
</dbReference>
<gene>
    <name evidence="16" type="ORF">F3Y22_tig00000340pilonHSYRG01498</name>
</gene>
<dbReference type="SMART" id="SM00184">
    <property type="entry name" value="RING"/>
    <property type="match status" value="1"/>
</dbReference>
<dbReference type="Gene3D" id="1.10.510.10">
    <property type="entry name" value="Transferase(Phosphotransferase) domain 1"/>
    <property type="match status" value="1"/>
</dbReference>
<dbReference type="PROSITE" id="PS50088">
    <property type="entry name" value="ANK_REPEAT"/>
    <property type="match status" value="5"/>
</dbReference>
<evidence type="ECO:0000256" key="3">
    <source>
        <dbReference type="ARBA" id="ARBA00012483"/>
    </source>
</evidence>
<dbReference type="GO" id="GO:0061630">
    <property type="term" value="F:ubiquitin protein ligase activity"/>
    <property type="evidence" value="ECO:0007669"/>
    <property type="project" value="UniProtKB-EC"/>
</dbReference>
<dbReference type="PANTHER" id="PTHR46960:SF1">
    <property type="entry name" value="E3 UBIQUITIN-PROTEIN LIGASE KEG"/>
    <property type="match status" value="1"/>
</dbReference>
<dbReference type="InterPro" id="IPR002110">
    <property type="entry name" value="Ankyrin_rpt"/>
</dbReference>
<sequence>MKVPCCSVCQTRYNEEERVPLLLQCGHGFCKECLSRMFSASSDTSLPCPRCRHVSLVGNSVSALKKNYGILSLLNSNPNSAGSNSRNDFDCDYSDDEEREDDDENGDFFHDMARGRINHGPHSSSSGGAAAAGCGPVIELTAHPEVKLIRKIEGKGEGKGGRSGVETWAAVISGVYGGGGGGGRRCKHKVVVKKVGAMEGMDGEWVQGQLESLRRASMWCRNVCTFHGVIKLEESSFGIVMDRCHGSIQSAMFNNEGRLTLEQVLRYGADIARGVAELHAAGVVCMNIKPSNLLLDVNGHAVVSDYGLAAILKKPACRKARTECDSSKIHSCMDCTMLSPHYTAPEAWEPVKKSLNLFWDDAIGISAESDAWSFGCTLVEMCTGSIPWAGLSADEIYRAVIKARKLPPQYASVVGVGLPRELWKMIGDCLQFKPSKRPTFNAMLAIFLRHLQEIPRSPPASPDNGFARFPGSNAVEPPAVAELEVLPDNPNLLHRLISEGDVSGVRDFLANASSGSSGCSVSSLLEAENADGQTALHLSCRRGSAELVEAILEYPEANVDILDKDGDPPLVFALAAGSPECVLALIRRGADVQFRLKEGYGPSIAHVCAYHGQPDCMRELLLAGADPNAVDDEGESVLHRAVAKKYTECALVILENGGCTSMAVSNNKNLTPLHLCVTTWNVAVVKRWVEVASPEEIADAIDIPSPVGTALCMAAALKKDHEIEGRELVRLLLAAGADPTAQDAQHGRTALHAAAMANDIELVKIILDAGVDVNIRNVHNTTPLHVALARGATSCVGLLLSAGADCNLQGDEGDNAFHIAADTAKMIRENLEWLIVMLRNPDAAVEVRNHSGKTLRDFLETLPREWISEDLMEALTNRGVHLSPTIFEVGDWVKFRRRITAPTYGWQGARHKSVGFVQNVVDGDNLIVSFCTGEAHVLVNEVVKVIPLDRGQHVKLRADVKEPRFGWRGQSRDSIGTVLCVDDDGILRVGFPGASRGWKADPAEMERVEEFKVGDWVRIRPTLTTAKHGLGSVTPGSIGIVYCIRPDSSLLLDLSYLPNPWHCEPEEVEHVTPFRIGDHVCVKRSVAEPRYAWGGETHHSVGRISEIETDGLLMIEIPNRPIPWQADPSDMEKVEDFKVGDWVRVKASVSSPKYGWEDITRNSIGIIHSLEDDGDIGIAFCFRSKPFCCSVTDVEKVPPFEVGQEVHMMPSVSQPRLGWSNETPATVGKIDRIDMDGALNVKVAGRHSLWKLSPGDAEKLSGFEVGDWVRSKPSLGTRPSYDWNTIGKENLAVVHSIQDTGYLELACCFRKGKWSTHFSDVEKVPSYKVGQHVRFRAGLVEPRWGWRGTQRDSQGIITRVHADGEVRVAFFGLPGMWRGDPADLEIEPMFEVGEWVQLRVNASSWKSIGPGNVGVVQGIGFEGDEWDGSTLVAFCGEQERWVGPTSHLEKVHRLVVGQKVRVKLSVKQPRFGWSGHSHTSVGTIAAIDADGKLRIYTPVGSKTWMLDPSEVELVKEQELCIGDWVMVRPSVSIPTHHWGEVTHSSIGVVHRMENGDLWVAFCFMERLWLCKACEMERVRPFKVGDTVRIREGLVTPRWGWGMETRASKGQVVGVDANGKLRIKFQWREGRPWIGDPADIVLDDSFA</sequence>
<dbReference type="Gene3D" id="1.25.40.20">
    <property type="entry name" value="Ankyrin repeat-containing domain"/>
    <property type="match status" value="3"/>
</dbReference>
<dbReference type="InterPro" id="IPR011009">
    <property type="entry name" value="Kinase-like_dom_sf"/>
</dbReference>
<dbReference type="PROSITE" id="PS50011">
    <property type="entry name" value="PROTEIN_KINASE_DOM"/>
    <property type="match status" value="1"/>
</dbReference>
<dbReference type="InterPro" id="IPR013083">
    <property type="entry name" value="Znf_RING/FYVE/PHD"/>
</dbReference>
<dbReference type="PROSITE" id="PS50089">
    <property type="entry name" value="ZF_RING_2"/>
    <property type="match status" value="1"/>
</dbReference>
<evidence type="ECO:0000256" key="1">
    <source>
        <dbReference type="ARBA" id="ARBA00000900"/>
    </source>
</evidence>
<evidence type="ECO:0000259" key="15">
    <source>
        <dbReference type="PROSITE" id="PS50089"/>
    </source>
</evidence>
<proteinExistence type="predicted"/>
<dbReference type="Pfam" id="PF18346">
    <property type="entry name" value="SH3_15"/>
    <property type="match status" value="7"/>
</dbReference>
<keyword evidence="10 11" id="KW-0040">ANK repeat</keyword>
<accession>A0A6A3D737</accession>
<dbReference type="GO" id="GO:0045324">
    <property type="term" value="P:late endosome to vacuole transport"/>
    <property type="evidence" value="ECO:0007669"/>
    <property type="project" value="TreeGrafter"/>
</dbReference>
<dbReference type="GO" id="GO:0016567">
    <property type="term" value="P:protein ubiquitination"/>
    <property type="evidence" value="ECO:0007669"/>
    <property type="project" value="UniProtKB-UniPathway"/>
</dbReference>
<dbReference type="GO" id="GO:0006952">
    <property type="term" value="P:defense response"/>
    <property type="evidence" value="ECO:0007669"/>
    <property type="project" value="InterPro"/>
</dbReference>
<dbReference type="GO" id="GO:0005524">
    <property type="term" value="F:ATP binding"/>
    <property type="evidence" value="ECO:0007669"/>
    <property type="project" value="InterPro"/>
</dbReference>
<evidence type="ECO:0000256" key="2">
    <source>
        <dbReference type="ARBA" id="ARBA00004906"/>
    </source>
</evidence>
<evidence type="ECO:0000313" key="17">
    <source>
        <dbReference type="Proteomes" id="UP000436088"/>
    </source>
</evidence>
<dbReference type="SUPFAM" id="SSF57850">
    <property type="entry name" value="RING/U-box"/>
    <property type="match status" value="1"/>
</dbReference>
<dbReference type="FunFam" id="1.25.40.20:FF:000713">
    <property type="entry name" value="E3 ubiquitin-protein ligase KEG"/>
    <property type="match status" value="1"/>
</dbReference>
<feature type="domain" description="Protein kinase" evidence="14">
    <location>
        <begin position="149"/>
        <end position="448"/>
    </location>
</feature>
<keyword evidence="5" id="KW-0479">Metal-binding</keyword>
<dbReference type="GO" id="GO:0009738">
    <property type="term" value="P:abscisic acid-activated signaling pathway"/>
    <property type="evidence" value="ECO:0007669"/>
    <property type="project" value="InterPro"/>
</dbReference>
<dbReference type="SUPFAM" id="SSF48403">
    <property type="entry name" value="Ankyrin repeat"/>
    <property type="match status" value="1"/>
</dbReference>
<dbReference type="PANTHER" id="PTHR46960">
    <property type="entry name" value="E3 UBIQUITIN-PROTEIN LIGASE KEG"/>
    <property type="match status" value="1"/>
</dbReference>
<dbReference type="GO" id="GO:0005769">
    <property type="term" value="C:early endosome"/>
    <property type="evidence" value="ECO:0007669"/>
    <property type="project" value="TreeGrafter"/>
</dbReference>
<dbReference type="InterPro" id="IPR017907">
    <property type="entry name" value="Znf_RING_CS"/>
</dbReference>
<dbReference type="FunFam" id="1.10.510.10:FF:000486">
    <property type="entry name" value="E3 ubiquitin-protein ligase KEG"/>
    <property type="match status" value="1"/>
</dbReference>
<comment type="catalytic activity">
    <reaction evidence="1">
        <text>S-ubiquitinyl-[E2 ubiquitin-conjugating enzyme]-L-cysteine + [acceptor protein]-L-lysine = [E2 ubiquitin-conjugating enzyme]-L-cysteine + N(6)-ubiquitinyl-[acceptor protein]-L-lysine.</text>
        <dbReference type="EC" id="2.3.2.27"/>
    </reaction>
</comment>
<reference evidence="16" key="1">
    <citation type="submission" date="2019-09" db="EMBL/GenBank/DDBJ databases">
        <title>Draft genome information of white flower Hibiscus syriacus.</title>
        <authorList>
            <person name="Kim Y.-M."/>
        </authorList>
    </citation>
    <scope>NUCLEOTIDE SEQUENCE [LARGE SCALE GENOMIC DNA]</scope>
    <source>
        <strain evidence="16">YM2019G1</strain>
    </source>
</reference>
<dbReference type="PROSITE" id="PS50297">
    <property type="entry name" value="ANK_REP_REGION"/>
    <property type="match status" value="4"/>
</dbReference>
<dbReference type="PRINTS" id="PR01415">
    <property type="entry name" value="ANKYRIN"/>
</dbReference>
<evidence type="ECO:0000259" key="14">
    <source>
        <dbReference type="PROSITE" id="PS50011"/>
    </source>
</evidence>
<keyword evidence="8" id="KW-0833">Ubl conjugation pathway</keyword>
<keyword evidence="6" id="KW-0677">Repeat</keyword>
<protein>
    <recommendedName>
        <fullName evidence="3">RING-type E3 ubiquitin transferase</fullName>
        <ecNumber evidence="3">2.3.2.27</ecNumber>
    </recommendedName>
</protein>
<evidence type="ECO:0000256" key="7">
    <source>
        <dbReference type="ARBA" id="ARBA00022771"/>
    </source>
</evidence>
<dbReference type="Pfam" id="PF12796">
    <property type="entry name" value="Ank_2"/>
    <property type="match status" value="3"/>
</dbReference>
<keyword evidence="17" id="KW-1185">Reference proteome</keyword>